<protein>
    <recommendedName>
        <fullName evidence="4">Autophagy-related protein 9</fullName>
    </recommendedName>
</protein>
<sequence length="397" mass="42550">MAGGTRGATCHVLYTTLTPERLGGFTMLREFFLSRRTARLAWGGALLLVALSVTRAALEAAIVGWYGSFYNTLQSAASAASAPAAAAGRAAVGDGLLRFAAIGAPWAVLAPLGALVRRHFCFGWRMALTEAYVGAWAACALAAPEGASQRVQEDTARFSAGVELLAGKVLDGVLRLYIFLPKLLAFGETFHAPSFVPLGQLMGRAWLLYVAASIACVCWAVSAIIARPLVDLEVSNQRIEAAFRKQLVIDEDAPRDERSGGAKAASGGVAEPIAQLFLLLRRNYRALYCNLLLIEEWLEVSQQFVVIIPFALGSIQMFAAEAEERASLGDLMQLSSVFQSVFEVLSLPASSWADVQEFRSVVRRLCEFELAMPPGSGTNSGVGAVRGQSDDADERLL</sequence>
<feature type="transmembrane region" description="Helical" evidence="1">
    <location>
        <begin position="206"/>
        <end position="226"/>
    </location>
</feature>
<evidence type="ECO:0000313" key="2">
    <source>
        <dbReference type="EMBL" id="KAL1499376.1"/>
    </source>
</evidence>
<dbReference type="Proteomes" id="UP001515480">
    <property type="component" value="Unassembled WGS sequence"/>
</dbReference>
<dbReference type="GO" id="GO:0015833">
    <property type="term" value="P:peptide transport"/>
    <property type="evidence" value="ECO:0007669"/>
    <property type="project" value="InterPro"/>
</dbReference>
<comment type="caution">
    <text evidence="2">The sequence shown here is derived from an EMBL/GenBank/DDBJ whole genome shotgun (WGS) entry which is preliminary data.</text>
</comment>
<name>A0AB34IK72_PRYPA</name>
<keyword evidence="1" id="KW-0812">Transmembrane</keyword>
<organism evidence="2 3">
    <name type="scientific">Prymnesium parvum</name>
    <name type="common">Toxic golden alga</name>
    <dbReference type="NCBI Taxonomy" id="97485"/>
    <lineage>
        <taxon>Eukaryota</taxon>
        <taxon>Haptista</taxon>
        <taxon>Haptophyta</taxon>
        <taxon>Prymnesiophyceae</taxon>
        <taxon>Prymnesiales</taxon>
        <taxon>Prymnesiaceae</taxon>
        <taxon>Prymnesium</taxon>
    </lineage>
</organism>
<keyword evidence="1" id="KW-0472">Membrane</keyword>
<accession>A0AB34IK72</accession>
<reference evidence="2 3" key="1">
    <citation type="journal article" date="2024" name="Science">
        <title>Giant polyketide synthase enzymes in the biosynthesis of giant marine polyether toxins.</title>
        <authorList>
            <person name="Fallon T.R."/>
            <person name="Shende V.V."/>
            <person name="Wierzbicki I.H."/>
            <person name="Pendleton A.L."/>
            <person name="Watervoot N.F."/>
            <person name="Auber R.P."/>
            <person name="Gonzalez D.J."/>
            <person name="Wisecaver J.H."/>
            <person name="Moore B.S."/>
        </authorList>
    </citation>
    <scope>NUCLEOTIDE SEQUENCE [LARGE SCALE GENOMIC DNA]</scope>
    <source>
        <strain evidence="2 3">12B1</strain>
    </source>
</reference>
<feature type="transmembrane region" description="Helical" evidence="1">
    <location>
        <begin position="40"/>
        <end position="66"/>
    </location>
</feature>
<dbReference type="Pfam" id="PF05992">
    <property type="entry name" value="SbmA_BacA"/>
    <property type="match status" value="1"/>
</dbReference>
<dbReference type="AlphaFoldDB" id="A0AB34IK72"/>
<evidence type="ECO:0000313" key="3">
    <source>
        <dbReference type="Proteomes" id="UP001515480"/>
    </source>
</evidence>
<keyword evidence="1" id="KW-1133">Transmembrane helix</keyword>
<evidence type="ECO:0000256" key="1">
    <source>
        <dbReference type="SAM" id="Phobius"/>
    </source>
</evidence>
<dbReference type="InterPro" id="IPR009248">
    <property type="entry name" value="SbmA_BacA"/>
</dbReference>
<gene>
    <name evidence="2" type="ORF">AB1Y20_011582</name>
</gene>
<dbReference type="GO" id="GO:0016020">
    <property type="term" value="C:membrane"/>
    <property type="evidence" value="ECO:0007669"/>
    <property type="project" value="InterPro"/>
</dbReference>
<dbReference type="GO" id="GO:1904680">
    <property type="term" value="F:peptide transmembrane transporter activity"/>
    <property type="evidence" value="ECO:0007669"/>
    <property type="project" value="InterPro"/>
</dbReference>
<dbReference type="EMBL" id="JBGBPQ010000025">
    <property type="protein sequence ID" value="KAL1499376.1"/>
    <property type="molecule type" value="Genomic_DNA"/>
</dbReference>
<proteinExistence type="predicted"/>
<keyword evidence="3" id="KW-1185">Reference proteome</keyword>
<feature type="transmembrane region" description="Helical" evidence="1">
    <location>
        <begin position="96"/>
        <end position="116"/>
    </location>
</feature>
<evidence type="ECO:0008006" key="4">
    <source>
        <dbReference type="Google" id="ProtNLM"/>
    </source>
</evidence>